<reference evidence="3 4" key="1">
    <citation type="submission" date="2018-08" db="EMBL/GenBank/DDBJ databases">
        <title>A genome reference for cultivated species of the human gut microbiota.</title>
        <authorList>
            <person name="Zou Y."/>
            <person name="Xue W."/>
            <person name="Luo G."/>
        </authorList>
    </citation>
    <scope>NUCLEOTIDE SEQUENCE [LARGE SCALE GENOMIC DNA]</scope>
    <source>
        <strain evidence="3 4">AM27-32LB</strain>
    </source>
</reference>
<feature type="transmembrane region" description="Helical" evidence="1">
    <location>
        <begin position="305"/>
        <end position="325"/>
    </location>
</feature>
<feature type="transmembrane region" description="Helical" evidence="1">
    <location>
        <begin position="20"/>
        <end position="38"/>
    </location>
</feature>
<comment type="caution">
    <text evidence="3">The sequence shown here is derived from an EMBL/GenBank/DDBJ whole genome shotgun (WGS) entry which is preliminary data.</text>
</comment>
<feature type="transmembrane region" description="Helical" evidence="1">
    <location>
        <begin position="276"/>
        <end position="299"/>
    </location>
</feature>
<evidence type="ECO:0000259" key="2">
    <source>
        <dbReference type="Pfam" id="PF01757"/>
    </source>
</evidence>
<organism evidence="3 4">
    <name type="scientific">Blautia obeum</name>
    <dbReference type="NCBI Taxonomy" id="40520"/>
    <lineage>
        <taxon>Bacteria</taxon>
        <taxon>Bacillati</taxon>
        <taxon>Bacillota</taxon>
        <taxon>Clostridia</taxon>
        <taxon>Lachnospirales</taxon>
        <taxon>Lachnospiraceae</taxon>
        <taxon>Blautia</taxon>
    </lineage>
</organism>
<keyword evidence="1" id="KW-0472">Membrane</keyword>
<feature type="transmembrane region" description="Helical" evidence="1">
    <location>
        <begin position="210"/>
        <end position="226"/>
    </location>
</feature>
<dbReference type="EMBL" id="QSKO01000014">
    <property type="protein sequence ID" value="RHE73642.1"/>
    <property type="molecule type" value="Genomic_DNA"/>
</dbReference>
<feature type="transmembrane region" description="Helical" evidence="1">
    <location>
        <begin position="91"/>
        <end position="110"/>
    </location>
</feature>
<evidence type="ECO:0000313" key="4">
    <source>
        <dbReference type="Proteomes" id="UP000283928"/>
    </source>
</evidence>
<feature type="domain" description="Acyltransferase 3" evidence="2">
    <location>
        <begin position="16"/>
        <end position="297"/>
    </location>
</feature>
<name>A0A414KCH8_9FIRM</name>
<feature type="transmembrane region" description="Helical" evidence="1">
    <location>
        <begin position="125"/>
        <end position="143"/>
    </location>
</feature>
<dbReference type="InterPro" id="IPR002656">
    <property type="entry name" value="Acyl_transf_3_dom"/>
</dbReference>
<keyword evidence="3" id="KW-0012">Acyltransferase</keyword>
<proteinExistence type="predicted"/>
<gene>
    <name evidence="3" type="ORF">DW723_10875</name>
</gene>
<keyword evidence="3" id="KW-0808">Transferase</keyword>
<feature type="transmembrane region" description="Helical" evidence="1">
    <location>
        <begin position="185"/>
        <end position="203"/>
    </location>
</feature>
<feature type="transmembrane region" description="Helical" evidence="1">
    <location>
        <begin position="246"/>
        <end position="264"/>
    </location>
</feature>
<keyword evidence="1" id="KW-0812">Transmembrane</keyword>
<feature type="transmembrane region" description="Helical" evidence="1">
    <location>
        <begin position="155"/>
        <end position="173"/>
    </location>
</feature>
<evidence type="ECO:0000313" key="3">
    <source>
        <dbReference type="EMBL" id="RHE73642.1"/>
    </source>
</evidence>
<sequence length="359" mass="42147">MEVRTIRDCIDKKSNNLNLIKFIAAILVIFSHSFRISRNTMDPLDSFTDGQISFGGVAVALFLFASGFYVTKGLFKRKKGVLYFKNRFARIYPAFVAVIIATAFIIGPLISKYSFKEYFGRKDTYLYLLYILMIPRYILPGVFEKNPYPGVVNGSLWTIPLEVICYIGLYIVYVCKFLNKKVLKILNPLLLIGICVIFGFRVTGIYKYHLYLRPLLIFFMGIQYYIFRDEIKLDRKKLWRSWWSHLGYFCPLLIFFMGIQYYIFRDEIKLDRKKALEILVVAFGLFLLHWGDIAAIYCFPYLFSILGRYCCNLLFPISLFYAHVFRKTSFRKNRILGKLFICNLSGCISNSTDFCQLFW</sequence>
<dbReference type="Proteomes" id="UP000283928">
    <property type="component" value="Unassembled WGS sequence"/>
</dbReference>
<dbReference type="GO" id="GO:0016747">
    <property type="term" value="F:acyltransferase activity, transferring groups other than amino-acyl groups"/>
    <property type="evidence" value="ECO:0007669"/>
    <property type="project" value="InterPro"/>
</dbReference>
<evidence type="ECO:0000256" key="1">
    <source>
        <dbReference type="SAM" id="Phobius"/>
    </source>
</evidence>
<dbReference type="AlphaFoldDB" id="A0A414KCH8"/>
<feature type="transmembrane region" description="Helical" evidence="1">
    <location>
        <begin position="50"/>
        <end position="70"/>
    </location>
</feature>
<protein>
    <submittedName>
        <fullName evidence="3">Acyltransferase</fullName>
    </submittedName>
</protein>
<accession>A0A414KCH8</accession>
<dbReference type="Pfam" id="PF01757">
    <property type="entry name" value="Acyl_transf_3"/>
    <property type="match status" value="1"/>
</dbReference>
<keyword evidence="1" id="KW-1133">Transmembrane helix</keyword>